<evidence type="ECO:0000256" key="7">
    <source>
        <dbReference type="ARBA" id="ARBA00023160"/>
    </source>
</evidence>
<dbReference type="InterPro" id="IPR004655">
    <property type="entry name" value="FabH"/>
</dbReference>
<dbReference type="NCBIfam" id="NF006829">
    <property type="entry name" value="PRK09352.1"/>
    <property type="match status" value="1"/>
</dbReference>
<reference evidence="13 14" key="1">
    <citation type="submission" date="2023-02" db="EMBL/GenBank/DDBJ databases">
        <title>Host association and intracellularity evolved multiple times independently in the Rickettsiales.</title>
        <authorList>
            <person name="Castelli M."/>
            <person name="Nardi T."/>
            <person name="Gammuto L."/>
            <person name="Bellinzona G."/>
            <person name="Sabaneyeva E."/>
            <person name="Potekhin A."/>
            <person name="Serra V."/>
            <person name="Petroni G."/>
            <person name="Sassera D."/>
        </authorList>
    </citation>
    <scope>NUCLEOTIDE SEQUENCE [LARGE SCALE GENOMIC DNA]</scope>
    <source>
        <strain evidence="13 14">BOD18</strain>
    </source>
</reference>
<feature type="active site" evidence="10">
    <location>
        <position position="113"/>
    </location>
</feature>
<evidence type="ECO:0000256" key="5">
    <source>
        <dbReference type="ARBA" id="ARBA00022832"/>
    </source>
</evidence>
<comment type="caution">
    <text evidence="13">The sequence shown here is derived from an EMBL/GenBank/DDBJ whole genome shotgun (WGS) entry which is preliminary data.</text>
</comment>
<keyword evidence="7 10" id="KW-0275">Fatty acid biosynthesis</keyword>
<keyword evidence="3 10" id="KW-0444">Lipid biosynthesis</keyword>
<dbReference type="EMBL" id="JARGYT010000070">
    <property type="protein sequence ID" value="MDZ5762596.1"/>
    <property type="molecule type" value="Genomic_DNA"/>
</dbReference>
<dbReference type="InterPro" id="IPR016039">
    <property type="entry name" value="Thiolase-like"/>
</dbReference>
<comment type="pathway">
    <text evidence="10">Lipid metabolism; fatty acid biosynthesis.</text>
</comment>
<comment type="subunit">
    <text evidence="10">Homodimer.</text>
</comment>
<dbReference type="HAMAP" id="MF_01815">
    <property type="entry name" value="FabH"/>
    <property type="match status" value="1"/>
</dbReference>
<evidence type="ECO:0000256" key="8">
    <source>
        <dbReference type="ARBA" id="ARBA00023268"/>
    </source>
</evidence>
<feature type="domain" description="Beta-ketoacyl-[acyl-carrier-protein] synthase III N-terminal" evidence="12">
    <location>
        <begin position="107"/>
        <end position="186"/>
    </location>
</feature>
<proteinExistence type="inferred from homology"/>
<comment type="subcellular location">
    <subcellularLocation>
        <location evidence="10">Cytoplasm</location>
    </subcellularLocation>
</comment>
<feature type="region of interest" description="ACP-binding" evidence="10">
    <location>
        <begin position="247"/>
        <end position="251"/>
    </location>
</feature>
<keyword evidence="9 10" id="KW-0012">Acyltransferase</keyword>
<evidence type="ECO:0000313" key="14">
    <source>
        <dbReference type="Proteomes" id="UP001293791"/>
    </source>
</evidence>
<feature type="active site" evidence="10">
    <location>
        <position position="276"/>
    </location>
</feature>
<dbReference type="Gene3D" id="3.40.47.10">
    <property type="match status" value="1"/>
</dbReference>
<evidence type="ECO:0000256" key="3">
    <source>
        <dbReference type="ARBA" id="ARBA00022516"/>
    </source>
</evidence>
<keyword evidence="5 10" id="KW-0276">Fatty acid metabolism</keyword>
<comment type="catalytic activity">
    <reaction evidence="10">
        <text>malonyl-[ACP] + acetyl-CoA + H(+) = 3-oxobutanoyl-[ACP] + CO2 + CoA</text>
        <dbReference type="Rhea" id="RHEA:12080"/>
        <dbReference type="Rhea" id="RHEA-COMP:9623"/>
        <dbReference type="Rhea" id="RHEA-COMP:9625"/>
        <dbReference type="ChEBI" id="CHEBI:15378"/>
        <dbReference type="ChEBI" id="CHEBI:16526"/>
        <dbReference type="ChEBI" id="CHEBI:57287"/>
        <dbReference type="ChEBI" id="CHEBI:57288"/>
        <dbReference type="ChEBI" id="CHEBI:78449"/>
        <dbReference type="ChEBI" id="CHEBI:78450"/>
        <dbReference type="EC" id="2.3.1.180"/>
    </reaction>
</comment>
<dbReference type="Pfam" id="PF08541">
    <property type="entry name" value="ACP_syn_III_C"/>
    <property type="match status" value="1"/>
</dbReference>
<evidence type="ECO:0000313" key="13">
    <source>
        <dbReference type="EMBL" id="MDZ5762596.1"/>
    </source>
</evidence>
<sequence>MSVVISGIGGYLPEKVLTNYDLSSFIDTSNEWILSRTGIEKRHILSDGQATSDMATAALKSAASSANIDPKELDGIIVATSTPDLIMPSTAVIVQKKIKASIKCFAFDIQAACAGFLYAIELGFSMMNSGKYNHIAIVGADAMSKIINWEDRATCVLFGDGAGALILSRSEQHDRGLICSKIYSDPDLIDILKVDGGVSSGSFNSKLYMQGPAVFKNAVDKLSSSMLEVVSLSGLHINDIDLIVPHQANQRITDSVLRVLGVPAHKVISTVSEHANTSAASIPLALHSRKKDVKDQTILFAAIGAGMTWGACIIKT</sequence>
<comment type="domain">
    <text evidence="10">The last Arg residue of the ACP-binding site is essential for the weak association between ACP/AcpP and FabH.</text>
</comment>
<keyword evidence="6 10" id="KW-0443">Lipid metabolism</keyword>
<dbReference type="InterPro" id="IPR013747">
    <property type="entry name" value="ACP_syn_III_C"/>
</dbReference>
<evidence type="ECO:0000256" key="6">
    <source>
        <dbReference type="ARBA" id="ARBA00023098"/>
    </source>
</evidence>
<dbReference type="PANTHER" id="PTHR34069:SF2">
    <property type="entry name" value="BETA-KETOACYL-[ACYL-CARRIER-PROTEIN] SYNTHASE III"/>
    <property type="match status" value="1"/>
</dbReference>
<evidence type="ECO:0000256" key="9">
    <source>
        <dbReference type="ARBA" id="ARBA00023315"/>
    </source>
</evidence>
<organism evidence="13 14">
    <name type="scientific">Candidatus Cyrtobacter comes</name>
    <dbReference type="NCBI Taxonomy" id="675776"/>
    <lineage>
        <taxon>Bacteria</taxon>
        <taxon>Pseudomonadati</taxon>
        <taxon>Pseudomonadota</taxon>
        <taxon>Alphaproteobacteria</taxon>
        <taxon>Rickettsiales</taxon>
        <taxon>Candidatus Midichloriaceae</taxon>
        <taxon>Candidatus Cyrtobacter</taxon>
    </lineage>
</organism>
<evidence type="ECO:0000256" key="10">
    <source>
        <dbReference type="HAMAP-Rule" id="MF_01815"/>
    </source>
</evidence>
<evidence type="ECO:0000256" key="1">
    <source>
        <dbReference type="ARBA" id="ARBA00008642"/>
    </source>
</evidence>
<dbReference type="EC" id="2.3.1.180" evidence="10"/>
<evidence type="ECO:0000256" key="2">
    <source>
        <dbReference type="ARBA" id="ARBA00022490"/>
    </source>
</evidence>
<protein>
    <recommendedName>
        <fullName evidence="10">Beta-ketoacyl-[acyl-carrier-protein] synthase III</fullName>
        <shortName evidence="10">Beta-ketoacyl-ACP synthase III</shortName>
        <shortName evidence="10">KAS III</shortName>
        <ecNumber evidence="10">2.3.1.180</ecNumber>
    </recommendedName>
    <alternativeName>
        <fullName evidence="10">3-oxoacyl-[acyl-carrier-protein] synthase 3</fullName>
    </alternativeName>
    <alternativeName>
        <fullName evidence="10">3-oxoacyl-[acyl-carrier-protein] synthase III</fullName>
    </alternativeName>
</protein>
<comment type="similarity">
    <text evidence="1 10">Belongs to the thiolase-like superfamily. FabH family.</text>
</comment>
<keyword evidence="14" id="KW-1185">Reference proteome</keyword>
<dbReference type="Pfam" id="PF08545">
    <property type="entry name" value="ACP_syn_III"/>
    <property type="match status" value="1"/>
</dbReference>
<gene>
    <name evidence="10" type="primary">fabH</name>
    <name evidence="13" type="ORF">Cyrtocomes_00986</name>
</gene>
<keyword evidence="4 10" id="KW-0808">Transferase</keyword>
<name>A0ABU5L8Z7_9RICK</name>
<evidence type="ECO:0000259" key="11">
    <source>
        <dbReference type="Pfam" id="PF08541"/>
    </source>
</evidence>
<dbReference type="InterPro" id="IPR013751">
    <property type="entry name" value="ACP_syn_III_N"/>
</dbReference>
<feature type="active site" evidence="10">
    <location>
        <position position="246"/>
    </location>
</feature>
<keyword evidence="2 10" id="KW-0963">Cytoplasm</keyword>
<dbReference type="SUPFAM" id="SSF53901">
    <property type="entry name" value="Thiolase-like"/>
    <property type="match status" value="1"/>
</dbReference>
<dbReference type="Proteomes" id="UP001293791">
    <property type="component" value="Unassembled WGS sequence"/>
</dbReference>
<evidence type="ECO:0000259" key="12">
    <source>
        <dbReference type="Pfam" id="PF08545"/>
    </source>
</evidence>
<dbReference type="RefSeq" id="WP_322498054.1">
    <property type="nucleotide sequence ID" value="NZ_JARGYT010000070.1"/>
</dbReference>
<dbReference type="NCBIfam" id="TIGR00747">
    <property type="entry name" value="fabH"/>
    <property type="match status" value="1"/>
</dbReference>
<accession>A0ABU5L8Z7</accession>
<comment type="function">
    <text evidence="10">Catalyzes the condensation reaction of fatty acid synthesis by the addition to an acyl acceptor of two carbons from malonyl-ACP. Catalyzes the first condensation reaction which initiates fatty acid synthesis and may therefore play a role in governing the total rate of fatty acid production. Possesses both acetoacetyl-ACP synthase and acetyl transacylase activities. Its substrate specificity determines the biosynthesis of branched-chain and/or straight-chain of fatty acids.</text>
</comment>
<keyword evidence="8 10" id="KW-0511">Multifunctional enzyme</keyword>
<feature type="domain" description="Beta-ketoacyl-[acyl-carrier-protein] synthase III C-terminal" evidence="11">
    <location>
        <begin position="233"/>
        <end position="315"/>
    </location>
</feature>
<dbReference type="PANTHER" id="PTHR34069">
    <property type="entry name" value="3-OXOACYL-[ACYL-CARRIER-PROTEIN] SYNTHASE 3"/>
    <property type="match status" value="1"/>
</dbReference>
<dbReference type="CDD" id="cd00830">
    <property type="entry name" value="KAS_III"/>
    <property type="match status" value="1"/>
</dbReference>
<evidence type="ECO:0000256" key="4">
    <source>
        <dbReference type="ARBA" id="ARBA00022679"/>
    </source>
</evidence>